<dbReference type="AlphaFoldDB" id="A0A2I7KDV2"/>
<dbReference type="Proteomes" id="UP000236447">
    <property type="component" value="Chromosome"/>
</dbReference>
<reference evidence="2 3" key="1">
    <citation type="journal article" date="2017" name="Front. Microbiol.">
        <title>Phaeobacter piscinae sp. nov., a species of the Roseobacter group and potential aquaculture probiont.</title>
        <authorList>
            <person name="Sonnenschein E.C."/>
            <person name="Phippen C.B.W."/>
            <person name="Nielsen K.F."/>
            <person name="Mateiu R.V."/>
            <person name="Melchiorsen J."/>
            <person name="Gram L."/>
            <person name="Overmann J."/>
            <person name="Freese H.M."/>
        </authorList>
    </citation>
    <scope>NUCLEOTIDE SEQUENCE [LARGE SCALE GENOMIC DNA]</scope>
    <source>
        <strain evidence="2 3">P88</strain>
    </source>
</reference>
<reference evidence="2 3" key="2">
    <citation type="journal article" date="2017" name="Genome Biol. Evol.">
        <title>Trajectories and Drivers of Genome Evolution in Surface-Associated Marine Phaeobacter.</title>
        <authorList>
            <person name="Freese H.M."/>
            <person name="Sikorski J."/>
            <person name="Bunk B."/>
            <person name="Scheuner C."/>
            <person name="Meier-Kolthoff J.P."/>
            <person name="Sproer C."/>
            <person name="Gram L."/>
            <person name="Overmann J."/>
        </authorList>
    </citation>
    <scope>NUCLEOTIDE SEQUENCE [LARGE SCALE GENOMIC DNA]</scope>
    <source>
        <strain evidence="2 3">P88</strain>
    </source>
</reference>
<protein>
    <submittedName>
        <fullName evidence="2">Adenylate cyclase, family 3 (Some protein containing HAMP domain protein)</fullName>
    </submittedName>
</protein>
<dbReference type="PANTHER" id="PTHR43081:SF11">
    <property type="entry name" value="BLR2264 PROTEIN"/>
    <property type="match status" value="1"/>
</dbReference>
<dbReference type="EMBL" id="CP010725">
    <property type="protein sequence ID" value="AUR00766.1"/>
    <property type="molecule type" value="Genomic_DNA"/>
</dbReference>
<dbReference type="Pfam" id="PF00211">
    <property type="entry name" value="Guanylate_cyc"/>
    <property type="match status" value="1"/>
</dbReference>
<gene>
    <name evidence="2" type="ORF">PhaeoP88_03445</name>
</gene>
<dbReference type="Pfam" id="PF04248">
    <property type="entry name" value="NTP_transf_9"/>
    <property type="match status" value="1"/>
</dbReference>
<name>A0A2I7KDV2_9RHOB</name>
<accession>A0A2I7KDV2</accession>
<dbReference type="SMART" id="SM00044">
    <property type="entry name" value="CYCc"/>
    <property type="match status" value="1"/>
</dbReference>
<dbReference type="GO" id="GO:0004016">
    <property type="term" value="F:adenylate cyclase activity"/>
    <property type="evidence" value="ECO:0007669"/>
    <property type="project" value="UniProtKB-ARBA"/>
</dbReference>
<dbReference type="SUPFAM" id="SSF55073">
    <property type="entry name" value="Nucleotide cyclase"/>
    <property type="match status" value="1"/>
</dbReference>
<dbReference type="Gene3D" id="2.170.150.40">
    <property type="entry name" value="Domain of unknown function (DUF427)"/>
    <property type="match status" value="1"/>
</dbReference>
<feature type="domain" description="Guanylate cyclase" evidence="1">
    <location>
        <begin position="354"/>
        <end position="483"/>
    </location>
</feature>
<dbReference type="RefSeq" id="WP_102884170.1">
    <property type="nucleotide sequence ID" value="NZ_CP010725.1"/>
</dbReference>
<dbReference type="GO" id="GO:0006171">
    <property type="term" value="P:cAMP biosynthetic process"/>
    <property type="evidence" value="ECO:0007669"/>
    <property type="project" value="TreeGrafter"/>
</dbReference>
<dbReference type="CDD" id="cd07302">
    <property type="entry name" value="CHD"/>
    <property type="match status" value="1"/>
</dbReference>
<dbReference type="GO" id="GO:0035556">
    <property type="term" value="P:intracellular signal transduction"/>
    <property type="evidence" value="ECO:0007669"/>
    <property type="project" value="InterPro"/>
</dbReference>
<dbReference type="PANTHER" id="PTHR43081">
    <property type="entry name" value="ADENYLATE CYCLASE, TERMINAL-DIFFERENTIATION SPECIFIC-RELATED"/>
    <property type="match status" value="1"/>
</dbReference>
<dbReference type="InterPro" id="IPR038694">
    <property type="entry name" value="DUF427_sf"/>
</dbReference>
<evidence type="ECO:0000313" key="3">
    <source>
        <dbReference type="Proteomes" id="UP000236447"/>
    </source>
</evidence>
<dbReference type="InterPro" id="IPR001054">
    <property type="entry name" value="A/G_cyclase"/>
</dbReference>
<dbReference type="InterPro" id="IPR007361">
    <property type="entry name" value="DUF427"/>
</dbReference>
<proteinExistence type="predicted"/>
<sequence length="538" mass="58489">MAPMLANQQETTLMNMRANTAQPAYGILIEELRGPVTARLGGKIIAQSRRAKVMYETRQPAAIYFPRDDIHSCLSAANGHQTFCPFKGTAGYQDLQLGKDCIGNAAWSYDDALPEASGIASHVSFMPDAKVEIDLGSNQLDVPEYGSISGPLIDWLLREAAYLPTPEEFTQRLSEKLVEQGVHLSRLSVMAWSLHPMIAGKNFIWSRASGKVTTYAPSYEIHDHPAFQNSPLRHVSNGLGGIRQRLDLEQPSDAFPILNDLREEGATDYVAMPLPFSDGRINVLTVASHHPKGFTTENLGLIFECSAVIARYYEVFMQRENAQSLLETYVGKRTGARVLGGEIRRGDGDDIDAAIMFCDLRGSTRLEEELGRTAYIELLNNFFETASTIVHDHEGEVLKFIGDAVLAVFPAGESPAEARAQALQSARAIVAALDAMGDDPGQRRSECSIGLAYGGVTYGNVGSRERLDFTVIGQAANIAARLGDYGKSCGHTIVVSRDLLEAPEQATPLGSVSLHNVSRPVEAFAVSMAIDPGQRSSD</sequence>
<evidence type="ECO:0000259" key="1">
    <source>
        <dbReference type="PROSITE" id="PS50125"/>
    </source>
</evidence>
<organism evidence="2 3">
    <name type="scientific">Phaeobacter inhibens</name>
    <dbReference type="NCBI Taxonomy" id="221822"/>
    <lineage>
        <taxon>Bacteria</taxon>
        <taxon>Pseudomonadati</taxon>
        <taxon>Pseudomonadota</taxon>
        <taxon>Alphaproteobacteria</taxon>
        <taxon>Rhodobacterales</taxon>
        <taxon>Roseobacteraceae</taxon>
        <taxon>Phaeobacter</taxon>
    </lineage>
</organism>
<dbReference type="InterPro" id="IPR029787">
    <property type="entry name" value="Nucleotide_cyclase"/>
</dbReference>
<evidence type="ECO:0000313" key="2">
    <source>
        <dbReference type="EMBL" id="AUR00766.1"/>
    </source>
</evidence>
<dbReference type="PROSITE" id="PS50125">
    <property type="entry name" value="GUANYLATE_CYCLASE_2"/>
    <property type="match status" value="1"/>
</dbReference>
<dbReference type="InterPro" id="IPR050697">
    <property type="entry name" value="Adenylyl/Guanylyl_Cyclase_3/4"/>
</dbReference>
<dbReference type="Gene3D" id="3.30.70.1230">
    <property type="entry name" value="Nucleotide cyclase"/>
    <property type="match status" value="1"/>
</dbReference>